<dbReference type="InterPro" id="IPR007502">
    <property type="entry name" value="Helicase-assoc_dom"/>
</dbReference>
<evidence type="ECO:0000256" key="3">
    <source>
        <dbReference type="ARBA" id="ARBA00022801"/>
    </source>
</evidence>
<reference evidence="11 12" key="1">
    <citation type="submission" date="2017-12" db="EMBL/GenBank/DDBJ databases">
        <title>Gene loss provides genomic basis for host adaptation in cereal stripe rust fungi.</title>
        <authorList>
            <person name="Xia C."/>
        </authorList>
    </citation>
    <scope>NUCLEOTIDE SEQUENCE [LARGE SCALE GENOMIC DNA]</scope>
    <source>
        <strain evidence="11 12">93TX-2</strain>
    </source>
</reference>
<dbReference type="Pfam" id="PF00271">
    <property type="entry name" value="Helicase_C"/>
    <property type="match status" value="1"/>
</dbReference>
<evidence type="ECO:0000256" key="6">
    <source>
        <dbReference type="ARBA" id="ARBA00022884"/>
    </source>
</evidence>
<feature type="region of interest" description="Disordered" evidence="8">
    <location>
        <begin position="997"/>
        <end position="1022"/>
    </location>
</feature>
<comment type="similarity">
    <text evidence="7">Belongs to the DExH box helicase family.</text>
</comment>
<dbReference type="Gene3D" id="2.60.40.420">
    <property type="entry name" value="Cupredoxins - blue copper proteins"/>
    <property type="match status" value="3"/>
</dbReference>
<dbReference type="VEuPathDB" id="FungiDB:PSHT_06333"/>
<accession>A0A2S4W700</accession>
<dbReference type="InterPro" id="IPR001650">
    <property type="entry name" value="Helicase_C-like"/>
</dbReference>
<dbReference type="FunFam" id="3.40.50.300:FF:000526">
    <property type="entry name" value="DExH-box ATP-dependent RNA helicase DExH3"/>
    <property type="match status" value="1"/>
</dbReference>
<gene>
    <name evidence="11" type="ORF">PSHT_06333</name>
</gene>
<dbReference type="GO" id="GO:0016787">
    <property type="term" value="F:hydrolase activity"/>
    <property type="evidence" value="ECO:0007669"/>
    <property type="project" value="UniProtKB-KW"/>
</dbReference>
<evidence type="ECO:0000256" key="5">
    <source>
        <dbReference type="ARBA" id="ARBA00022840"/>
    </source>
</evidence>
<dbReference type="InterPro" id="IPR001117">
    <property type="entry name" value="Cu-oxidase_2nd"/>
</dbReference>
<dbReference type="InterPro" id="IPR016135">
    <property type="entry name" value="UBQ-conjugating_enzyme/RWD"/>
</dbReference>
<keyword evidence="12" id="KW-1185">Reference proteome</keyword>
<dbReference type="PROSITE" id="PS00690">
    <property type="entry name" value="DEAH_ATP_HELICASE"/>
    <property type="match status" value="1"/>
</dbReference>
<dbReference type="Proteomes" id="UP000238274">
    <property type="component" value="Unassembled WGS sequence"/>
</dbReference>
<feature type="region of interest" description="Disordered" evidence="8">
    <location>
        <begin position="933"/>
        <end position="962"/>
    </location>
</feature>
<comment type="similarity">
    <text evidence="1">Belongs to the multicopper oxidase family.</text>
</comment>
<dbReference type="VEuPathDB" id="FungiDB:PSTT_11377"/>
<dbReference type="SMART" id="SM00487">
    <property type="entry name" value="DEXDc"/>
    <property type="match status" value="1"/>
</dbReference>
<sequence>TTKAIDCCSLMSANNSSQARRKRPSNGTNYFKMSPSGITSPILLFLFHYSLVIINASPLIYSHNPLAASAHPREYILSPHFDINEERITRTYTFNVTETTAALDGFLRPVLAINGQVPGPLIEANEGDQLEITVINHMKVGLTLHWHGLYQASAESFASTYPLILSHHQNLMADGINGPLIIHSPRDPLKRHTDFDQEVVLVLADWYHNTSTDIVEHMLSEPGYFGTPAAPGPNSALINGIGEWNCSQATKSEQCKQINSPPEFTFEAGGKIRFRLINAGVHAMFFYSVDEHTLNVTEADGTGIYGPPALHRVWLHNGQRYSVVINTREEDAGRSFYLRATMDSDCFHNLNIRSMSLPISIASPSNLRRVPNDIQLTAFGILRLVDGGYNAKKVSHSRPVTQDWSDEILGDCVDLPTSSMVPILKQSVPTSVVGSGSFKAGFGFQFINDTSEHVSRAEAVQLAQQVNSTSLLLTTNPRTEDLNETSDTSNYLRNDTGRTLLAERIHPARGLSKAQSQPEYPQTAYNKRQVKVGQHNLPSGNRTNQLGITRTGGPPPTPAGTIGKFFLNNISWTTYPYQPILHDLTPGGVGAVNDSNVANVIYPTAEWYDLYLANVDPAGSHPYHLHALDMHIVAEGKGLPTPQNLANATYNTDNPLRRYDRCATRVIHSRPPSSRRTWCLDRRFAGVVIVQPDVIKNFEIPQDNLDLCAARSSEGHICDRSLILCEIPLQIEYKWLAWSYGSPPIECDFTAYSNLEEDMSSSTGGKPKKRAHIVRSGNAGNSSKSAAPTPPTEPGKDKPPPLFPPGSKTPVQLLHERCRHNKWEKPSVDIKRSSGGFTAVVTLVKKDKKDASLRHTVRMEPRPPLDRTTGEEAKHWAATYALFRFCNNMPLHRVLPPGPKDYWVNLEQEKRTAPAHRDWEFDPDPFQAAVEVKKRQQVREQNIEQSTSTHEGGSRGEEKKSLPKCWSLAPEVKMDHVLRDRSEQIIRGLLARIQVPDSESTSQDAHPSIHSNPQLSPSESKKLSDELIKMGFRPGHVSSALDHLSKIRNTSESATNDKTSQLARTLLKSFQGSSDRDALLQYLTVVVPEDDLPIRFRPTEKSTSFVTAMSSGAGRGPNGQELEIRWMVERLNRLHGFPLEAISTTLNGPVGPRESVALETLARRLAGSDVDSPMKHADIASQETPEIKELLQSRDQKRAMEKEALESIYGVDRYQIVPEKPETDFQISIVAQPQAREDLWLRISFHPDSLYPTATSLISTACIPTFSIISSTVPSYLRLALLKKTIEQFADPNNGWCSMLDVGEGGVIFEMVNYLEETWPLLAQEPPDVADVMYNFVVEKQSPQSASTSSSSPSIKPRGTPKQQSRVLALRQIPETDHRLMKEQCALIANPAYKSVLKDRQSLPAWSSRADFLKALSDPTTRVIVVAGETGSGKTTQLPQFILESECEAGRGSLVNIICTQPRRVSAIGVATRVASERLENIDEKDGVVGYVIRGEKRSGRHTKLLFATSGVLLRRLATSDPDLLGISHLFVDEVHERSMEGDLLLLELREILKRNLKIKIVLMSATANQDLFVNYFGTATRINIPGMTYPVKDFYLEDYLKRLEYTPVNSKSRPERDAKERKQAEELCKKFMAMGHKESESRFLASASKAVRYIDEHLIASIVLNILDGSTSEQGDGSLGVVLVFVSGVAEICSAIKAIENLCRKRVECLPLHSQLSSAEQKRVFRPTHPSRMKVVVATNIAETSITIPDVRYVIDSGREKQMELDPEVGMSRLVEVNCSQAAAKQRRGRAGRTISGVAYKLFTRICEQQTMLVDTKPEILRTPLEALFLQVKAIREKEDVPTYLQKALTPPLQSAVDRAIENLEVVGAFYDGSLTALGKHLAQLPLDVRLGKLLILGSIFKVFEPTLTLAAMLSVNKPLFVTPFEKREESSQARLKFKVANSDLLTNIKAFDEYVRIQRESGNGSAREFCETNYLSMSTIRDIISTRSDLLSQMQERGFVPRSYGKNNLNRLALVTPNAGDHADELNLNQNSEKLNLVKSVFAAGLSQVVRIEVPETKYDQIASGTIEKDVDSKAVKFFDAKIGRVFLHPSSVLFKSAQELKATFLAYFSRSASGSDTNAKVFLRDGTTVPLFGMLLLYGSGSIKLNHERRGLSIQTRSSEQDGRETNESSIKLRAPMRIGTLCNQLRHLLDTLLFMVVDQPEKIVNHWQNDTDAQQVIECVINLIESDGVACAI</sequence>
<dbReference type="OrthoDB" id="5600252at2759"/>
<dbReference type="InterPro" id="IPR014001">
    <property type="entry name" value="Helicase_ATP-bd"/>
</dbReference>
<dbReference type="CDD" id="cd18791">
    <property type="entry name" value="SF2_C_RHA"/>
    <property type="match status" value="1"/>
</dbReference>
<dbReference type="InterPro" id="IPR027417">
    <property type="entry name" value="P-loop_NTPase"/>
</dbReference>
<dbReference type="GO" id="GO:0003723">
    <property type="term" value="F:RNA binding"/>
    <property type="evidence" value="ECO:0007669"/>
    <property type="project" value="UniProtKB-KW"/>
</dbReference>
<dbReference type="Gene3D" id="3.10.110.10">
    <property type="entry name" value="Ubiquitin Conjugating Enzyme"/>
    <property type="match status" value="1"/>
</dbReference>
<dbReference type="InterPro" id="IPR002464">
    <property type="entry name" value="DNA/RNA_helicase_DEAH_CS"/>
</dbReference>
<keyword evidence="6" id="KW-0694">RNA-binding</keyword>
<feature type="compositionally biased region" description="Basic and acidic residues" evidence="8">
    <location>
        <begin position="952"/>
        <end position="961"/>
    </location>
</feature>
<dbReference type="Pfam" id="PF21010">
    <property type="entry name" value="HA2_C"/>
    <property type="match status" value="1"/>
</dbReference>
<feature type="non-terminal residue" evidence="11">
    <location>
        <position position="1"/>
    </location>
</feature>
<name>A0A2S4W700_9BASI</name>
<dbReference type="SUPFAM" id="SSF49503">
    <property type="entry name" value="Cupredoxins"/>
    <property type="match status" value="3"/>
</dbReference>
<dbReference type="SMART" id="SM00847">
    <property type="entry name" value="HA2"/>
    <property type="match status" value="1"/>
</dbReference>
<feature type="compositionally biased region" description="Low complexity" evidence="8">
    <location>
        <begin position="1344"/>
        <end position="1354"/>
    </location>
</feature>
<dbReference type="SMART" id="SM00490">
    <property type="entry name" value="HELICc"/>
    <property type="match status" value="1"/>
</dbReference>
<dbReference type="PROSITE" id="PS51194">
    <property type="entry name" value="HELICASE_CTER"/>
    <property type="match status" value="1"/>
</dbReference>
<evidence type="ECO:0000313" key="11">
    <source>
        <dbReference type="EMBL" id="POW17477.1"/>
    </source>
</evidence>
<reference evidence="12" key="3">
    <citation type="journal article" date="2018" name="Mol. Plant Microbe Interact.">
        <title>Genome sequence resources for the wheat stripe rust pathogen (Puccinia striiformis f. sp. tritici) and the barley stripe rust pathogen (Puccinia striiformis f. sp. hordei).</title>
        <authorList>
            <person name="Xia C."/>
            <person name="Wang M."/>
            <person name="Yin C."/>
            <person name="Cornejo O.E."/>
            <person name="Hulbert S.H."/>
            <person name="Chen X."/>
        </authorList>
    </citation>
    <scope>NUCLEOTIDE SEQUENCE [LARGE SCALE GENOMIC DNA]</scope>
    <source>
        <strain evidence="12">93TX-2</strain>
    </source>
</reference>
<organism evidence="11 12">
    <name type="scientific">Puccinia striiformis</name>
    <dbReference type="NCBI Taxonomy" id="27350"/>
    <lineage>
        <taxon>Eukaryota</taxon>
        <taxon>Fungi</taxon>
        <taxon>Dikarya</taxon>
        <taxon>Basidiomycota</taxon>
        <taxon>Pucciniomycotina</taxon>
        <taxon>Pucciniomycetes</taxon>
        <taxon>Pucciniales</taxon>
        <taxon>Pucciniaceae</taxon>
        <taxon>Puccinia</taxon>
    </lineage>
</organism>
<keyword evidence="4" id="KW-0347">Helicase</keyword>
<feature type="compositionally biased region" description="Polar residues" evidence="8">
    <location>
        <begin position="997"/>
        <end position="1018"/>
    </location>
</feature>
<dbReference type="GO" id="GO:0005507">
    <property type="term" value="F:copper ion binding"/>
    <property type="evidence" value="ECO:0007669"/>
    <property type="project" value="InterPro"/>
</dbReference>
<keyword evidence="2" id="KW-0547">Nucleotide-binding</keyword>
<feature type="region of interest" description="Disordered" evidence="8">
    <location>
        <begin position="535"/>
        <end position="558"/>
    </location>
</feature>
<dbReference type="InterPro" id="IPR056328">
    <property type="entry name" value="DSRM_DHX29"/>
</dbReference>
<evidence type="ECO:0000259" key="9">
    <source>
        <dbReference type="PROSITE" id="PS51192"/>
    </source>
</evidence>
<comment type="caution">
    <text evidence="11">The sequence shown here is derived from an EMBL/GenBank/DDBJ whole genome shotgun (WGS) entry which is preliminary data.</text>
</comment>
<feature type="compositionally biased region" description="Basic and acidic residues" evidence="8">
    <location>
        <begin position="933"/>
        <end position="942"/>
    </location>
</feature>
<feature type="compositionally biased region" description="Low complexity" evidence="8">
    <location>
        <begin position="776"/>
        <end position="787"/>
    </location>
</feature>
<dbReference type="EMBL" id="PKSM01000074">
    <property type="protein sequence ID" value="POW17477.1"/>
    <property type="molecule type" value="Genomic_DNA"/>
</dbReference>
<feature type="domain" description="Helicase C-terminal" evidence="10">
    <location>
        <begin position="1675"/>
        <end position="1837"/>
    </location>
</feature>
<feature type="region of interest" description="Disordered" evidence="8">
    <location>
        <begin position="1344"/>
        <end position="1366"/>
    </location>
</feature>
<dbReference type="PANTHER" id="PTHR18934:SF267">
    <property type="entry name" value="ATP-DEPENDENT RNA HELICASE YLR419W-RELATED"/>
    <property type="match status" value="1"/>
</dbReference>
<dbReference type="Pfam" id="PF07732">
    <property type="entry name" value="Cu-oxidase_3"/>
    <property type="match status" value="1"/>
</dbReference>
<reference evidence="12" key="2">
    <citation type="journal article" date="2018" name="BMC Genomics">
        <title>Genomic insights into host adaptation between the wheat stripe rust pathogen (Puccinia striiformis f. sp. tritici) and the barley stripe rust pathogen (Puccinia striiformis f. sp. hordei).</title>
        <authorList>
            <person name="Xia C."/>
            <person name="Wang M."/>
            <person name="Yin C."/>
            <person name="Cornejo O.E."/>
            <person name="Hulbert S.H."/>
            <person name="Chen X."/>
        </authorList>
    </citation>
    <scope>NUCLEOTIDE SEQUENCE [LARGE SCALE GENOMIC DNA]</scope>
    <source>
        <strain evidence="12">93TX-2</strain>
    </source>
</reference>
<feature type="region of interest" description="Disordered" evidence="8">
    <location>
        <begin position="758"/>
        <end position="810"/>
    </location>
</feature>
<dbReference type="CDD" id="cd13883">
    <property type="entry name" value="CuRO_2_Diphenol_Ox"/>
    <property type="match status" value="1"/>
</dbReference>
<dbReference type="Pfam" id="PF00270">
    <property type="entry name" value="DEAD"/>
    <property type="match status" value="1"/>
</dbReference>
<dbReference type="InterPro" id="IPR011707">
    <property type="entry name" value="Cu-oxidase-like_N"/>
</dbReference>
<evidence type="ECO:0000256" key="2">
    <source>
        <dbReference type="ARBA" id="ARBA00022741"/>
    </source>
</evidence>
<proteinExistence type="inferred from homology"/>
<evidence type="ECO:0000256" key="7">
    <source>
        <dbReference type="ARBA" id="ARBA00060772"/>
    </source>
</evidence>
<dbReference type="GO" id="GO:0016491">
    <property type="term" value="F:oxidoreductase activity"/>
    <property type="evidence" value="ECO:0007669"/>
    <property type="project" value="InterPro"/>
</dbReference>
<keyword evidence="3" id="KW-0378">Hydrolase</keyword>
<evidence type="ECO:0000256" key="4">
    <source>
        <dbReference type="ARBA" id="ARBA00022806"/>
    </source>
</evidence>
<dbReference type="GO" id="GO:0005524">
    <property type="term" value="F:ATP binding"/>
    <property type="evidence" value="ECO:0007669"/>
    <property type="project" value="UniProtKB-KW"/>
</dbReference>
<feature type="compositionally biased region" description="Polar residues" evidence="8">
    <location>
        <begin position="536"/>
        <end position="546"/>
    </location>
</feature>
<dbReference type="SUPFAM" id="SSF52540">
    <property type="entry name" value="P-loop containing nucleoside triphosphate hydrolases"/>
    <property type="match status" value="1"/>
</dbReference>
<evidence type="ECO:0000256" key="8">
    <source>
        <dbReference type="SAM" id="MobiDB-lite"/>
    </source>
</evidence>
<dbReference type="Pfam" id="PF07731">
    <property type="entry name" value="Cu-oxidase_2"/>
    <property type="match status" value="1"/>
</dbReference>
<dbReference type="Pfam" id="PF24385">
    <property type="entry name" value="DSRM_DHX29"/>
    <property type="match status" value="1"/>
</dbReference>
<evidence type="ECO:0000256" key="1">
    <source>
        <dbReference type="ARBA" id="ARBA00010609"/>
    </source>
</evidence>
<dbReference type="InterPro" id="IPR011545">
    <property type="entry name" value="DEAD/DEAH_box_helicase_dom"/>
</dbReference>
<evidence type="ECO:0000313" key="12">
    <source>
        <dbReference type="Proteomes" id="UP000238274"/>
    </source>
</evidence>
<dbReference type="FunFam" id="1.20.120.1080:FF:000002">
    <property type="entry name" value="Putative ATP-dependent RNA helicase DHX36"/>
    <property type="match status" value="1"/>
</dbReference>
<dbReference type="GO" id="GO:1990904">
    <property type="term" value="C:ribonucleoprotein complex"/>
    <property type="evidence" value="ECO:0007669"/>
    <property type="project" value="UniProtKB-ARBA"/>
</dbReference>
<protein>
    <submittedName>
        <fullName evidence="11">Uncharacterized protein</fullName>
    </submittedName>
</protein>
<dbReference type="GO" id="GO:0004386">
    <property type="term" value="F:helicase activity"/>
    <property type="evidence" value="ECO:0007669"/>
    <property type="project" value="UniProtKB-KW"/>
</dbReference>
<dbReference type="Gene3D" id="3.40.50.300">
    <property type="entry name" value="P-loop containing nucleotide triphosphate hydrolases"/>
    <property type="match status" value="2"/>
</dbReference>
<dbReference type="PROSITE" id="PS51192">
    <property type="entry name" value="HELICASE_ATP_BIND_1"/>
    <property type="match status" value="1"/>
</dbReference>
<dbReference type="Pfam" id="PF00394">
    <property type="entry name" value="Cu-oxidase"/>
    <property type="match status" value="1"/>
</dbReference>
<feature type="domain" description="Helicase ATP-binding" evidence="9">
    <location>
        <begin position="1415"/>
        <end position="1586"/>
    </location>
</feature>
<dbReference type="CDD" id="cd17917">
    <property type="entry name" value="DEXHc_RHA-like"/>
    <property type="match status" value="1"/>
</dbReference>
<evidence type="ECO:0000259" key="10">
    <source>
        <dbReference type="PROSITE" id="PS51194"/>
    </source>
</evidence>
<dbReference type="Gene3D" id="1.20.120.1080">
    <property type="match status" value="1"/>
</dbReference>
<dbReference type="PANTHER" id="PTHR18934">
    <property type="entry name" value="ATP-DEPENDENT RNA HELICASE"/>
    <property type="match status" value="1"/>
</dbReference>
<dbReference type="InterPro" id="IPR008972">
    <property type="entry name" value="Cupredoxin"/>
</dbReference>
<keyword evidence="5" id="KW-0067">ATP-binding</keyword>
<dbReference type="CDD" id="cd23827">
    <property type="entry name" value="RWD_YLR419W-like"/>
    <property type="match status" value="1"/>
</dbReference>
<dbReference type="InterPro" id="IPR011706">
    <property type="entry name" value="Cu-oxidase_C"/>
</dbReference>